<reference evidence="2 3" key="1">
    <citation type="submission" date="2019-10" db="EMBL/GenBank/DDBJ databases">
        <authorList>
            <consortium name="GenomeTrakr: Next Generation Sequencing Network for Food Pathogen Tracability"/>
        </authorList>
    </citation>
    <scope>NUCLEOTIDE SEQUENCE [LARGE SCALE GENOMIC DNA]</scope>
    <source>
        <strain evidence="2 3">CFSAN085184</strain>
        <strain evidence="1">FDA00014181</strain>
        <strain evidence="4">FDA1077646-S145-002</strain>
    </source>
</reference>
<dbReference type="Proteomes" id="UP000484022">
    <property type="component" value="Unassembled WGS sequence"/>
</dbReference>
<proteinExistence type="predicted"/>
<dbReference type="Pfam" id="PF14903">
    <property type="entry name" value="WG_beta_rep"/>
    <property type="match status" value="1"/>
</dbReference>
<protein>
    <submittedName>
        <fullName evidence="1">WG repeat-containing protein</fullName>
    </submittedName>
</protein>
<accession>A0A9P2BY00</accession>
<dbReference type="EMBL" id="AAMGHX010000001">
    <property type="protein sequence ID" value="EDH0839936.1"/>
    <property type="molecule type" value="Genomic_DNA"/>
</dbReference>
<dbReference type="Proteomes" id="UP000335978">
    <property type="component" value="Unassembled WGS sequence"/>
</dbReference>
<evidence type="ECO:0000313" key="4">
    <source>
        <dbReference type="Proteomes" id="UP000484022"/>
    </source>
</evidence>
<sequence>MNSYGEVIFPVKYDKISATILGGIGYVEKGNYWAIINESGEVVTNFKYDLIDFLAPGYYVGRIGGKCTLLSHKGEVSETVFDYISYKNEVGVF</sequence>
<evidence type="ECO:0000313" key="2">
    <source>
        <dbReference type="EMBL" id="EDH0839936.1"/>
    </source>
</evidence>
<dbReference type="AlphaFoldDB" id="A0A9P2BY00"/>
<evidence type="ECO:0000313" key="1">
    <source>
        <dbReference type="EMBL" id="EAK9429148.1"/>
    </source>
</evidence>
<name>A0A9P2BY00_LISMN</name>
<evidence type="ECO:0000313" key="3">
    <source>
        <dbReference type="Proteomes" id="UP000335978"/>
    </source>
</evidence>
<comment type="caution">
    <text evidence="2">The sequence shown here is derived from an EMBL/GenBank/DDBJ whole genome shotgun (WGS) entry which is preliminary data.</text>
</comment>
<dbReference type="InterPro" id="IPR032774">
    <property type="entry name" value="WG_beta_rep"/>
</dbReference>
<organism evidence="2 3">
    <name type="scientific">Listeria monocytogenes</name>
    <dbReference type="NCBI Taxonomy" id="1639"/>
    <lineage>
        <taxon>Bacteria</taxon>
        <taxon>Bacillati</taxon>
        <taxon>Bacillota</taxon>
        <taxon>Bacilli</taxon>
        <taxon>Bacillales</taxon>
        <taxon>Listeriaceae</taxon>
        <taxon>Listeria</taxon>
    </lineage>
</organism>
<dbReference type="RefSeq" id="WP_077948589.1">
    <property type="nucleotide sequence ID" value="NZ_JBEQPW010000001.1"/>
</dbReference>
<dbReference type="EMBL" id="AACKFB010000023">
    <property type="protein sequence ID" value="EAK9429148.1"/>
    <property type="molecule type" value="Genomic_DNA"/>
</dbReference>
<gene>
    <name evidence="1" type="ORF">FC284_12440</name>
    <name evidence="2" type="ORF">GCV64_02390</name>
</gene>